<dbReference type="InParanoid" id="A0A6L2PWG5"/>
<feature type="chain" id="PRO_5026782174" description="Amine oxidase domain-containing protein" evidence="1">
    <location>
        <begin position="19"/>
        <end position="349"/>
    </location>
</feature>
<reference evidence="4" key="1">
    <citation type="submission" date="2020-01" db="EMBL/GenBank/DDBJ databases">
        <title>Draft genome sequence of the Termite Coptotermes fromosanus.</title>
        <authorList>
            <person name="Itakura S."/>
            <person name="Yosikawa Y."/>
            <person name="Umezawa K."/>
        </authorList>
    </citation>
    <scope>NUCLEOTIDE SEQUENCE [LARGE SCALE GENOMIC DNA]</scope>
</reference>
<dbReference type="SUPFAM" id="SSF51905">
    <property type="entry name" value="FAD/NAD(P)-binding domain"/>
    <property type="match status" value="1"/>
</dbReference>
<dbReference type="GO" id="GO:0016651">
    <property type="term" value="F:oxidoreductase activity, acting on NAD(P)H"/>
    <property type="evidence" value="ECO:0007669"/>
    <property type="project" value="InterPro"/>
</dbReference>
<feature type="signal peptide" evidence="1">
    <location>
        <begin position="1"/>
        <end position="18"/>
    </location>
</feature>
<accession>A0A6L2PWG5</accession>
<comment type="caution">
    <text evidence="3">The sequence shown here is derived from an EMBL/GenBank/DDBJ whole genome shotgun (WGS) entry which is preliminary data.</text>
</comment>
<dbReference type="InterPro" id="IPR002937">
    <property type="entry name" value="Amino_oxidase"/>
</dbReference>
<keyword evidence="1" id="KW-0732">Signal</keyword>
<evidence type="ECO:0000259" key="2">
    <source>
        <dbReference type="Pfam" id="PF01593"/>
    </source>
</evidence>
<dbReference type="OrthoDB" id="2161133at2759"/>
<dbReference type="Pfam" id="PF13450">
    <property type="entry name" value="NAD_binding_8"/>
    <property type="match status" value="1"/>
</dbReference>
<dbReference type="InterPro" id="IPR036188">
    <property type="entry name" value="FAD/NAD-bd_sf"/>
</dbReference>
<sequence length="349" mass="39077">MVCKILLVGAGLTSAVTGSILRKMCRKHVYLVVWDKAQEVGGRMGTTRSPSDTDCIADLGAQYITSSQENFTKHSDIYGSLTGANIIEPLCSNIGGRKDLLMGGKHFVAPYGMSSLVKHFLNGAADEIHFGYHVVSIYKEGKHWLVETKSGVKDMFDIVILTMPVPQLLDLQGSLREIITKNYEMEQNLKSVKFSSRYALCLFFDSNYKFNIGWDAKYVYDNEIFRFVSFDNKKRNRPDLPSAVVFHTTVQYGENNMYTDLNVVRNQLVGHVEEMFPDWPEPAHVKCQRWQYSQVITPYTGQPGCLTISDHPLLVAGGDSFVSSHVDGCISSAFTLADRVGKVIKTESE</sequence>
<dbReference type="Pfam" id="PF01593">
    <property type="entry name" value="Amino_oxidase"/>
    <property type="match status" value="1"/>
</dbReference>
<evidence type="ECO:0000256" key="1">
    <source>
        <dbReference type="SAM" id="SignalP"/>
    </source>
</evidence>
<evidence type="ECO:0000313" key="4">
    <source>
        <dbReference type="Proteomes" id="UP000502823"/>
    </source>
</evidence>
<keyword evidence="4" id="KW-1185">Reference proteome</keyword>
<dbReference type="GO" id="GO:0005576">
    <property type="term" value="C:extracellular region"/>
    <property type="evidence" value="ECO:0007669"/>
    <property type="project" value="TreeGrafter"/>
</dbReference>
<evidence type="ECO:0000313" key="3">
    <source>
        <dbReference type="EMBL" id="GFG36973.1"/>
    </source>
</evidence>
<dbReference type="InterPro" id="IPR040174">
    <property type="entry name" value="RNLS"/>
</dbReference>
<dbReference type="Gene3D" id="3.50.50.60">
    <property type="entry name" value="FAD/NAD(P)-binding domain"/>
    <property type="match status" value="1"/>
</dbReference>
<feature type="domain" description="Amine oxidase" evidence="2">
    <location>
        <begin position="99"/>
        <end position="340"/>
    </location>
</feature>
<organism evidence="3 4">
    <name type="scientific">Coptotermes formosanus</name>
    <name type="common">Formosan subterranean termite</name>
    <dbReference type="NCBI Taxonomy" id="36987"/>
    <lineage>
        <taxon>Eukaryota</taxon>
        <taxon>Metazoa</taxon>
        <taxon>Ecdysozoa</taxon>
        <taxon>Arthropoda</taxon>
        <taxon>Hexapoda</taxon>
        <taxon>Insecta</taxon>
        <taxon>Pterygota</taxon>
        <taxon>Neoptera</taxon>
        <taxon>Polyneoptera</taxon>
        <taxon>Dictyoptera</taxon>
        <taxon>Blattodea</taxon>
        <taxon>Blattoidea</taxon>
        <taxon>Termitoidae</taxon>
        <taxon>Rhinotermitidae</taxon>
        <taxon>Coptotermes</taxon>
    </lineage>
</organism>
<dbReference type="PANTHER" id="PTHR23357:SF1">
    <property type="entry name" value="RENALASE"/>
    <property type="match status" value="1"/>
</dbReference>
<name>A0A6L2PWG5_COPFO</name>
<protein>
    <recommendedName>
        <fullName evidence="2">Amine oxidase domain-containing protein</fullName>
    </recommendedName>
</protein>
<dbReference type="Gene3D" id="3.90.660.10">
    <property type="match status" value="1"/>
</dbReference>
<dbReference type="PANTHER" id="PTHR23357">
    <property type="entry name" value="RENALASE"/>
    <property type="match status" value="1"/>
</dbReference>
<gene>
    <name evidence="3" type="ORF">Cfor_05394</name>
</gene>
<dbReference type="EMBL" id="BLKM01012573">
    <property type="protein sequence ID" value="GFG36973.1"/>
    <property type="molecule type" value="Genomic_DNA"/>
</dbReference>
<dbReference type="AlphaFoldDB" id="A0A6L2PWG5"/>
<proteinExistence type="predicted"/>
<dbReference type="Proteomes" id="UP000502823">
    <property type="component" value="Unassembled WGS sequence"/>
</dbReference>